<sequence>MFRLFDLPVEIFHLVLSHLAHISIRSVLASRGTCKVFETNIQKILKYEIANLGHATYALLQTHFPTILDSSAVPSIRYPGKYDRLAPLRNLPWAANSKIRERWLRPEATWRRLPLASANGAIVRKMQVVSTSSPYSELDSISGYDVMFPRQILQRDFKGFQDLVSASKYYGPPQSVTLGWLYDFIVCERWRLKEGWEMHFGIGVRDRREFRDMGYRFAAGSRDRIEVEEIRAYCEVDEECAVLIERKSAYVEEALPEGMDVWGPEVIDEDHAVSIQFC</sequence>
<proteinExistence type="predicted"/>
<keyword evidence="2" id="KW-1185">Reference proteome</keyword>
<organism evidence="1 2">
    <name type="scientific">Phaeosphaeria nodorum (strain SN15 / ATCC MYA-4574 / FGSC 10173)</name>
    <name type="common">Glume blotch fungus</name>
    <name type="synonym">Parastagonospora nodorum</name>
    <dbReference type="NCBI Taxonomy" id="321614"/>
    <lineage>
        <taxon>Eukaryota</taxon>
        <taxon>Fungi</taxon>
        <taxon>Dikarya</taxon>
        <taxon>Ascomycota</taxon>
        <taxon>Pezizomycotina</taxon>
        <taxon>Dothideomycetes</taxon>
        <taxon>Pleosporomycetidae</taxon>
        <taxon>Pleosporales</taxon>
        <taxon>Pleosporineae</taxon>
        <taxon>Phaeosphaeriaceae</taxon>
        <taxon>Parastagonospora</taxon>
    </lineage>
</organism>
<accession>A0A7U2I9F7</accession>
<name>A0A7U2I9F7_PHANO</name>
<dbReference type="Proteomes" id="UP000663193">
    <property type="component" value="Chromosome 19"/>
</dbReference>
<reference evidence="2" key="1">
    <citation type="journal article" date="2021" name="BMC Genomics">
        <title>Chromosome-level genome assembly and manually-curated proteome of model necrotroph Parastagonospora nodorum Sn15 reveals a genome-wide trove of candidate effector homologs, and redundancy of virulence-related functions within an accessory chromosome.</title>
        <authorList>
            <person name="Bertazzoni S."/>
            <person name="Jones D.A.B."/>
            <person name="Phan H.T."/>
            <person name="Tan K.-C."/>
            <person name="Hane J.K."/>
        </authorList>
    </citation>
    <scope>NUCLEOTIDE SEQUENCE [LARGE SCALE GENOMIC DNA]</scope>
    <source>
        <strain evidence="2">SN15 / ATCC MYA-4574 / FGSC 10173)</strain>
    </source>
</reference>
<dbReference type="OrthoDB" id="3800738at2759"/>
<dbReference type="EMBL" id="CP069041">
    <property type="protein sequence ID" value="QRD05691.1"/>
    <property type="molecule type" value="Genomic_DNA"/>
</dbReference>
<gene>
    <name evidence="1" type="ORF">JI435_059690</name>
</gene>
<evidence type="ECO:0008006" key="3">
    <source>
        <dbReference type="Google" id="ProtNLM"/>
    </source>
</evidence>
<protein>
    <recommendedName>
        <fullName evidence="3">F-box domain-containing protein</fullName>
    </recommendedName>
</protein>
<evidence type="ECO:0000313" key="2">
    <source>
        <dbReference type="Proteomes" id="UP000663193"/>
    </source>
</evidence>
<dbReference type="VEuPathDB" id="FungiDB:JI435_059690"/>
<evidence type="ECO:0000313" key="1">
    <source>
        <dbReference type="EMBL" id="QRD05691.1"/>
    </source>
</evidence>
<dbReference type="AlphaFoldDB" id="A0A7U2I9F7"/>